<evidence type="ECO:0000256" key="1">
    <source>
        <dbReference type="SAM" id="MobiDB-lite"/>
    </source>
</evidence>
<protein>
    <submittedName>
        <fullName evidence="2">Uncharacterized protein</fullName>
    </submittedName>
</protein>
<keyword evidence="3" id="KW-1185">Reference proteome</keyword>
<sequence length="87" mass="9453">MRALEDDGGQPPPDIPREDSPPVNCGCGCCYRPLSRPREAGQTQSAAFGSVPPCSASNGTGMAFGRCRDRRFCRRRVRPNGGRRLSE</sequence>
<proteinExistence type="predicted"/>
<evidence type="ECO:0000313" key="3">
    <source>
        <dbReference type="Proteomes" id="UP001307889"/>
    </source>
</evidence>
<evidence type="ECO:0000313" key="2">
    <source>
        <dbReference type="EMBL" id="BET01709.1"/>
    </source>
</evidence>
<dbReference type="Proteomes" id="UP001307889">
    <property type="component" value="Chromosome 13"/>
</dbReference>
<dbReference type="EMBL" id="AP028921">
    <property type="protein sequence ID" value="BET01709.1"/>
    <property type="molecule type" value="Genomic_DNA"/>
</dbReference>
<gene>
    <name evidence="2" type="ORF">NTJ_14522</name>
</gene>
<accession>A0ABN7BBQ5</accession>
<reference evidence="2 3" key="1">
    <citation type="submission" date="2023-09" db="EMBL/GenBank/DDBJ databases">
        <title>Nesidiocoris tenuis whole genome shotgun sequence.</title>
        <authorList>
            <person name="Shibata T."/>
            <person name="Shimoda M."/>
            <person name="Kobayashi T."/>
            <person name="Uehara T."/>
        </authorList>
    </citation>
    <scope>NUCLEOTIDE SEQUENCE [LARGE SCALE GENOMIC DNA]</scope>
    <source>
        <strain evidence="2 3">Japan</strain>
    </source>
</reference>
<organism evidence="2 3">
    <name type="scientific">Nesidiocoris tenuis</name>
    <dbReference type="NCBI Taxonomy" id="355587"/>
    <lineage>
        <taxon>Eukaryota</taxon>
        <taxon>Metazoa</taxon>
        <taxon>Ecdysozoa</taxon>
        <taxon>Arthropoda</taxon>
        <taxon>Hexapoda</taxon>
        <taxon>Insecta</taxon>
        <taxon>Pterygota</taxon>
        <taxon>Neoptera</taxon>
        <taxon>Paraneoptera</taxon>
        <taxon>Hemiptera</taxon>
        <taxon>Heteroptera</taxon>
        <taxon>Panheteroptera</taxon>
        <taxon>Cimicomorpha</taxon>
        <taxon>Miridae</taxon>
        <taxon>Dicyphina</taxon>
        <taxon>Nesidiocoris</taxon>
    </lineage>
</organism>
<feature type="region of interest" description="Disordered" evidence="1">
    <location>
        <begin position="1"/>
        <end position="24"/>
    </location>
</feature>
<name>A0ABN7BBQ5_9HEMI</name>